<dbReference type="RefSeq" id="WP_100180258.1">
    <property type="nucleotide sequence ID" value="NZ_LFJC01000003.1"/>
</dbReference>
<gene>
    <name evidence="1" type="ORF">TSA1_33735</name>
</gene>
<dbReference type="EMBL" id="LFJC01000003">
    <property type="protein sequence ID" value="PIT05158.1"/>
    <property type="molecule type" value="Genomic_DNA"/>
</dbReference>
<name>A0A2M6UKR2_9BRAD</name>
<protein>
    <submittedName>
        <fullName evidence="1">Uncharacterized protein</fullName>
    </submittedName>
</protein>
<dbReference type="Proteomes" id="UP000228930">
    <property type="component" value="Unassembled WGS sequence"/>
</dbReference>
<accession>A0A2M6UKR2</accession>
<proteinExistence type="predicted"/>
<organism evidence="1 2">
    <name type="scientific">Bradyrhizobium nitroreducens</name>
    <dbReference type="NCBI Taxonomy" id="709803"/>
    <lineage>
        <taxon>Bacteria</taxon>
        <taxon>Pseudomonadati</taxon>
        <taxon>Pseudomonadota</taxon>
        <taxon>Alphaproteobacteria</taxon>
        <taxon>Hyphomicrobiales</taxon>
        <taxon>Nitrobacteraceae</taxon>
        <taxon>Bradyrhizobium</taxon>
    </lineage>
</organism>
<sequence>MKLDFAPAETFRGTRILRQANNLAYAYETNHAAVDADGAPNAYHPDDIGLDALANAGYPHTNWWRDVLVPDPDHPARAYIQPSGEYEGYFVAMTSLRAPSGARTDPATYVDATRFPYVVIPTGFERLPHVARAGDVGFATHVPTGVTSTFIVGDAGGGSAARLGEGSIALFVALGGQSPNPRTGAGLPKGKIQYIIFPNSRKAGEGLWPRTNQDIHDQAMDLIANTPGIATE</sequence>
<comment type="caution">
    <text evidence="1">The sequence shown here is derived from an EMBL/GenBank/DDBJ whole genome shotgun (WGS) entry which is preliminary data.</text>
</comment>
<evidence type="ECO:0000313" key="2">
    <source>
        <dbReference type="Proteomes" id="UP000228930"/>
    </source>
</evidence>
<reference evidence="1 2" key="1">
    <citation type="submission" date="2015-06" db="EMBL/GenBank/DDBJ databases">
        <title>Comparative genome analysis of nirS-carrying Bradyrhizobium sp. strains.</title>
        <authorList>
            <person name="Ishii S."/>
            <person name="Jang J."/>
            <person name="Nishizawa T."/>
            <person name="Senoo K."/>
        </authorList>
    </citation>
    <scope>NUCLEOTIDE SEQUENCE [LARGE SCALE GENOMIC DNA]</scope>
    <source>
        <strain evidence="1 2">TSA1</strain>
    </source>
</reference>
<dbReference type="AlphaFoldDB" id="A0A2M6UKR2"/>
<evidence type="ECO:0000313" key="1">
    <source>
        <dbReference type="EMBL" id="PIT05158.1"/>
    </source>
</evidence>
<keyword evidence="2" id="KW-1185">Reference proteome</keyword>